<keyword evidence="2 9" id="KW-0645">Protease</keyword>
<keyword evidence="5 9" id="KW-0862">Zinc</keyword>
<dbReference type="PANTHER" id="PTHR43126:SF1">
    <property type="entry name" value="D-ALANYL-D-ALANINE DIPEPTIDASE"/>
    <property type="match status" value="1"/>
</dbReference>
<dbReference type="NCBIfam" id="NF007557">
    <property type="entry name" value="PRK10178.1"/>
    <property type="match status" value="1"/>
</dbReference>
<sequence length="196" mass="21622">MQDVELIDLAATLPGLMFDLKYATADNIAGYAIYRDAQALLHPDAAAALRRSSDIARLAGFRLLVLDAYRPQQAQWHLWDACPDADYVVPPARGSNHSRGVAIDVTLVDEAGNILEMGTGFDDMSAESHPFHPNVPQQAQRHRLLLNAIMLGGGFVGMPTEWWHFELPDAQNYPLLSDRFACVSRADRAPVSDIAR</sequence>
<evidence type="ECO:0000256" key="7">
    <source>
        <dbReference type="ARBA" id="ARBA00023049"/>
    </source>
</evidence>
<evidence type="ECO:0000256" key="2">
    <source>
        <dbReference type="ARBA" id="ARBA00022670"/>
    </source>
</evidence>
<evidence type="ECO:0000256" key="1">
    <source>
        <dbReference type="ARBA" id="ARBA00001362"/>
    </source>
</evidence>
<evidence type="ECO:0000256" key="6">
    <source>
        <dbReference type="ARBA" id="ARBA00022997"/>
    </source>
</evidence>
<evidence type="ECO:0000313" key="12">
    <source>
        <dbReference type="Proteomes" id="UP000319715"/>
    </source>
</evidence>
<evidence type="ECO:0000256" key="9">
    <source>
        <dbReference type="HAMAP-Rule" id="MF_01924"/>
    </source>
</evidence>
<dbReference type="RefSeq" id="WP_104187734.1">
    <property type="nucleotide sequence ID" value="NZ_CP082347.1"/>
</dbReference>
<evidence type="ECO:0000256" key="10">
    <source>
        <dbReference type="PIRNR" id="PIRNR026671"/>
    </source>
</evidence>
<keyword evidence="3 9" id="KW-0479">Metal-binding</keyword>
<dbReference type="Proteomes" id="UP000319715">
    <property type="component" value="Unassembled WGS sequence"/>
</dbReference>
<name>A0ABY2ZZ86_9GAMM</name>
<feature type="binding site" evidence="9">
    <location>
        <position position="97"/>
    </location>
    <ligand>
        <name>Zn(2+)</name>
        <dbReference type="ChEBI" id="CHEBI:29105"/>
        <note>catalytic</note>
    </ligand>
</feature>
<feature type="site" description="Transition state stabilizer" evidence="9">
    <location>
        <position position="70"/>
    </location>
</feature>
<keyword evidence="12" id="KW-1185">Reference proteome</keyword>
<accession>A0ABY2ZZ86</accession>
<comment type="function">
    <text evidence="9 10">Catalyzes hydrolysis of the D-alanyl-D-alanine dipeptide.</text>
</comment>
<comment type="catalytic activity">
    <reaction evidence="1 9 10">
        <text>D-alanyl-D-alanine + H2O = 2 D-alanine</text>
        <dbReference type="Rhea" id="RHEA:20661"/>
        <dbReference type="ChEBI" id="CHEBI:15377"/>
        <dbReference type="ChEBI" id="CHEBI:57416"/>
        <dbReference type="ChEBI" id="CHEBI:57822"/>
        <dbReference type="EC" id="3.4.13.22"/>
    </reaction>
</comment>
<reference evidence="11 12" key="1">
    <citation type="submission" date="2019-06" db="EMBL/GenBank/DDBJ databases">
        <title>Pantoea dispersa Assembly.</title>
        <authorList>
            <person name="Wang J."/>
        </authorList>
    </citation>
    <scope>NUCLEOTIDE SEQUENCE [LARGE SCALE GENOMIC DNA]</scope>
    <source>
        <strain evidence="12">bio</strain>
    </source>
</reference>
<comment type="cofactor">
    <cofactor evidence="9">
        <name>Zn(2+)</name>
        <dbReference type="ChEBI" id="CHEBI:29105"/>
    </cofactor>
    <text evidence="9">Binds 1 zinc ion per subunit.</text>
</comment>
<dbReference type="InterPro" id="IPR009045">
    <property type="entry name" value="Zn_M74/Hedgehog-like"/>
</dbReference>
<dbReference type="PIRSF" id="PIRSF026671">
    <property type="entry name" value="AA_dipeptidase"/>
    <property type="match status" value="1"/>
</dbReference>
<protein>
    <recommendedName>
        <fullName evidence="9 10">D-alanyl-D-alanine dipeptidase</fullName>
        <shortName evidence="9 10">D-Ala-D-Ala dipeptidase</shortName>
        <ecNumber evidence="9 10">3.4.13.22</ecNumber>
    </recommendedName>
</protein>
<keyword evidence="4 9" id="KW-0378">Hydrolase</keyword>
<dbReference type="Pfam" id="PF01427">
    <property type="entry name" value="Peptidase_M15"/>
    <property type="match status" value="1"/>
</dbReference>
<evidence type="ECO:0000256" key="5">
    <source>
        <dbReference type="ARBA" id="ARBA00022833"/>
    </source>
</evidence>
<dbReference type="Gene3D" id="3.30.1380.10">
    <property type="match status" value="1"/>
</dbReference>
<feature type="binding site" evidence="9">
    <location>
        <position position="164"/>
    </location>
    <ligand>
        <name>Zn(2+)</name>
        <dbReference type="ChEBI" id="CHEBI:29105"/>
        <note>catalytic</note>
    </ligand>
</feature>
<keyword evidence="6 9" id="KW-0224">Dipeptidase</keyword>
<evidence type="ECO:0000256" key="3">
    <source>
        <dbReference type="ARBA" id="ARBA00022723"/>
    </source>
</evidence>
<evidence type="ECO:0000256" key="8">
    <source>
        <dbReference type="ARBA" id="ARBA00023316"/>
    </source>
</evidence>
<proteinExistence type="inferred from homology"/>
<dbReference type="HAMAP" id="MF_01924">
    <property type="entry name" value="A_A_dipeptidase"/>
    <property type="match status" value="1"/>
</dbReference>
<comment type="similarity">
    <text evidence="9 10">Belongs to the peptidase M15D family.</text>
</comment>
<dbReference type="GO" id="GO:0160237">
    <property type="term" value="F:D-Ala-D-Ala dipeptidase activity"/>
    <property type="evidence" value="ECO:0007669"/>
    <property type="project" value="UniProtKB-EC"/>
</dbReference>
<dbReference type="CDD" id="cd14840">
    <property type="entry name" value="D-Ala-D-Ala_dipeptidase_Aad"/>
    <property type="match status" value="1"/>
</dbReference>
<dbReference type="PANTHER" id="PTHR43126">
    <property type="entry name" value="D-ALANYL-D-ALANINE DIPEPTIDASE"/>
    <property type="match status" value="1"/>
</dbReference>
<organism evidence="11 12">
    <name type="scientific">Pantoea dispersa</name>
    <dbReference type="NCBI Taxonomy" id="59814"/>
    <lineage>
        <taxon>Bacteria</taxon>
        <taxon>Pseudomonadati</taxon>
        <taxon>Pseudomonadota</taxon>
        <taxon>Gammaproteobacteria</taxon>
        <taxon>Enterobacterales</taxon>
        <taxon>Erwiniaceae</taxon>
        <taxon>Pantoea</taxon>
    </lineage>
</organism>
<keyword evidence="7 9" id="KW-0482">Metalloprotease</keyword>
<evidence type="ECO:0000313" key="11">
    <source>
        <dbReference type="EMBL" id="TQC75504.1"/>
    </source>
</evidence>
<evidence type="ECO:0000256" key="4">
    <source>
        <dbReference type="ARBA" id="ARBA00022801"/>
    </source>
</evidence>
<comment type="caution">
    <text evidence="11">The sequence shown here is derived from an EMBL/GenBank/DDBJ whole genome shotgun (WGS) entry which is preliminary data.</text>
</comment>
<dbReference type="GeneID" id="67453794"/>
<keyword evidence="8 10" id="KW-0961">Cell wall biogenesis/degradation</keyword>
<dbReference type="EMBL" id="VICF01000002">
    <property type="protein sequence ID" value="TQC75504.1"/>
    <property type="molecule type" value="Genomic_DNA"/>
</dbReference>
<feature type="active site" description="Proton donor/acceptor" evidence="9">
    <location>
        <position position="161"/>
    </location>
</feature>
<dbReference type="EC" id="3.4.13.22" evidence="9 10"/>
<feature type="binding site" evidence="9">
    <location>
        <position position="104"/>
    </location>
    <ligand>
        <name>Zn(2+)</name>
        <dbReference type="ChEBI" id="CHEBI:29105"/>
        <note>catalytic</note>
    </ligand>
</feature>
<dbReference type="InterPro" id="IPR000755">
    <property type="entry name" value="A_A_dipeptidase"/>
</dbReference>
<dbReference type="SUPFAM" id="SSF55166">
    <property type="entry name" value="Hedgehog/DD-peptidase"/>
    <property type="match status" value="1"/>
</dbReference>
<gene>
    <name evidence="9 11" type="primary">ddpX</name>
    <name evidence="11" type="ORF">FK492_06140</name>
</gene>